<name>A0ACC0B0G4_CATRO</name>
<dbReference type="EMBL" id="CM044704">
    <property type="protein sequence ID" value="KAI5666155.1"/>
    <property type="molecule type" value="Genomic_DNA"/>
</dbReference>
<evidence type="ECO:0000313" key="1">
    <source>
        <dbReference type="EMBL" id="KAI5666155.1"/>
    </source>
</evidence>
<evidence type="ECO:0000313" key="2">
    <source>
        <dbReference type="Proteomes" id="UP001060085"/>
    </source>
</evidence>
<comment type="caution">
    <text evidence="1">The sequence shown here is derived from an EMBL/GenBank/DDBJ whole genome shotgun (WGS) entry which is preliminary data.</text>
</comment>
<accession>A0ACC0B0G4</accession>
<proteinExistence type="predicted"/>
<gene>
    <name evidence="1" type="ORF">M9H77_16008</name>
</gene>
<organism evidence="1 2">
    <name type="scientific">Catharanthus roseus</name>
    <name type="common">Madagascar periwinkle</name>
    <name type="synonym">Vinca rosea</name>
    <dbReference type="NCBI Taxonomy" id="4058"/>
    <lineage>
        <taxon>Eukaryota</taxon>
        <taxon>Viridiplantae</taxon>
        <taxon>Streptophyta</taxon>
        <taxon>Embryophyta</taxon>
        <taxon>Tracheophyta</taxon>
        <taxon>Spermatophyta</taxon>
        <taxon>Magnoliopsida</taxon>
        <taxon>eudicotyledons</taxon>
        <taxon>Gunneridae</taxon>
        <taxon>Pentapetalae</taxon>
        <taxon>asterids</taxon>
        <taxon>lamiids</taxon>
        <taxon>Gentianales</taxon>
        <taxon>Apocynaceae</taxon>
        <taxon>Rauvolfioideae</taxon>
        <taxon>Vinceae</taxon>
        <taxon>Catharanthinae</taxon>
        <taxon>Catharanthus</taxon>
    </lineage>
</organism>
<dbReference type="Proteomes" id="UP001060085">
    <property type="component" value="Linkage Group LG04"/>
</dbReference>
<keyword evidence="2" id="KW-1185">Reference proteome</keyword>
<sequence>MVSYPHRLRRDTADDVRLLEKPEVYNPIQQNQKNRNEGQGDGDPKNTSVGPFPSPSLSRKRVGGAAQASHGGEVGEERFHGTKRKVEEEAAVTGKVVPDDLALMAKVAGNVSCGLVYRAGLGEAHLRFESNQAYLIED</sequence>
<protein>
    <submittedName>
        <fullName evidence="1">Uncharacterized protein</fullName>
    </submittedName>
</protein>
<reference evidence="2" key="1">
    <citation type="journal article" date="2023" name="Nat. Plants">
        <title>Single-cell RNA sequencing provides a high-resolution roadmap for understanding the multicellular compartmentation of specialized metabolism.</title>
        <authorList>
            <person name="Sun S."/>
            <person name="Shen X."/>
            <person name="Li Y."/>
            <person name="Li Y."/>
            <person name="Wang S."/>
            <person name="Li R."/>
            <person name="Zhang H."/>
            <person name="Shen G."/>
            <person name="Guo B."/>
            <person name="Wei J."/>
            <person name="Xu J."/>
            <person name="St-Pierre B."/>
            <person name="Chen S."/>
            <person name="Sun C."/>
        </authorList>
    </citation>
    <scope>NUCLEOTIDE SEQUENCE [LARGE SCALE GENOMIC DNA]</scope>
</reference>